<accession>A0ABR4NIF8</accession>
<evidence type="ECO:0008006" key="6">
    <source>
        <dbReference type="Google" id="ProtNLM"/>
    </source>
</evidence>
<evidence type="ECO:0000256" key="2">
    <source>
        <dbReference type="ARBA" id="ARBA00022980"/>
    </source>
</evidence>
<dbReference type="InterPro" id="IPR028364">
    <property type="entry name" value="Ribosomal_uL1/biogenesis"/>
</dbReference>
<keyword evidence="3" id="KW-0687">Ribonucleoprotein</keyword>
<comment type="caution">
    <text evidence="4">The sequence shown here is derived from an EMBL/GenBank/DDBJ whole genome shotgun (WGS) entry which is preliminary data.</text>
</comment>
<dbReference type="PANTHER" id="PTHR36427">
    <property type="entry name" value="54S RIBOSOMAL PROTEIN L1, MITOCHONDRIAL"/>
    <property type="match status" value="1"/>
</dbReference>
<evidence type="ECO:0000256" key="3">
    <source>
        <dbReference type="ARBA" id="ARBA00023274"/>
    </source>
</evidence>
<dbReference type="Gene3D" id="3.40.50.790">
    <property type="match status" value="1"/>
</dbReference>
<name>A0ABR4NIF8_9FUNG</name>
<comment type="similarity">
    <text evidence="1">Belongs to the universal ribosomal protein uL1 family.</text>
</comment>
<evidence type="ECO:0000313" key="4">
    <source>
        <dbReference type="EMBL" id="KAL2919307.1"/>
    </source>
</evidence>
<sequence length="265" mass="29295">MRQPVVLADARRAYDKAKYRREKALIRKRLNQDDVDFGVAFSLFQTYALGQDLPVKAYIKLPTPESGSRPLRGEVTLPNQVGDRVKSRILVFATGEHAEEAKRLGADIVGGDELIQQILEDRITFDRCLSTKAMFPKVIKIAKKLGPKGLMPSPAKGTVSDDLAAMMASLQASTKYEPDSTGMVVIEIGKSSWSHDKIKDNLKALVSSIVKIRPSKQDASRFVEGISISAPHTIGMTLPLRQFVPRPPRQLNEVQALLASYGLRK</sequence>
<dbReference type="PANTHER" id="PTHR36427:SF3">
    <property type="entry name" value="LARGE RIBOSOMAL SUBUNIT PROTEIN UL1M"/>
    <property type="match status" value="1"/>
</dbReference>
<dbReference type="InterPro" id="IPR016095">
    <property type="entry name" value="Ribosomal_uL1_3-a/b-sand"/>
</dbReference>
<dbReference type="Pfam" id="PF00687">
    <property type="entry name" value="Ribosomal_L1"/>
    <property type="match status" value="1"/>
</dbReference>
<dbReference type="Gene3D" id="3.30.190.20">
    <property type="match status" value="1"/>
</dbReference>
<keyword evidence="5" id="KW-1185">Reference proteome</keyword>
<keyword evidence="2" id="KW-0689">Ribosomal protein</keyword>
<evidence type="ECO:0000256" key="1">
    <source>
        <dbReference type="ARBA" id="ARBA00010531"/>
    </source>
</evidence>
<protein>
    <recommendedName>
        <fullName evidence="6">Ribosomal protein</fullName>
    </recommendedName>
</protein>
<dbReference type="EMBL" id="JADGIZ020000003">
    <property type="protein sequence ID" value="KAL2919307.1"/>
    <property type="molecule type" value="Genomic_DNA"/>
</dbReference>
<dbReference type="SUPFAM" id="SSF56808">
    <property type="entry name" value="Ribosomal protein L1"/>
    <property type="match status" value="1"/>
</dbReference>
<reference evidence="4 5" key="1">
    <citation type="submission" date="2023-09" db="EMBL/GenBank/DDBJ databases">
        <title>Pangenome analysis of Batrachochytrium dendrobatidis and related Chytrids.</title>
        <authorList>
            <person name="Yacoub M.N."/>
            <person name="Stajich J.E."/>
            <person name="James T.Y."/>
        </authorList>
    </citation>
    <scope>NUCLEOTIDE SEQUENCE [LARGE SCALE GENOMIC DNA]</scope>
    <source>
        <strain evidence="4 5">JEL0888</strain>
    </source>
</reference>
<dbReference type="CDD" id="cd00403">
    <property type="entry name" value="Ribosomal_L1"/>
    <property type="match status" value="1"/>
</dbReference>
<proteinExistence type="inferred from homology"/>
<gene>
    <name evidence="4" type="ORF">HK105_200950</name>
</gene>
<dbReference type="InterPro" id="IPR023674">
    <property type="entry name" value="Ribosomal_uL1-like"/>
</dbReference>
<organism evidence="4 5">
    <name type="scientific">Polyrhizophydium stewartii</name>
    <dbReference type="NCBI Taxonomy" id="2732419"/>
    <lineage>
        <taxon>Eukaryota</taxon>
        <taxon>Fungi</taxon>
        <taxon>Fungi incertae sedis</taxon>
        <taxon>Chytridiomycota</taxon>
        <taxon>Chytridiomycota incertae sedis</taxon>
        <taxon>Chytridiomycetes</taxon>
        <taxon>Rhizophydiales</taxon>
        <taxon>Rhizophydiales incertae sedis</taxon>
        <taxon>Polyrhizophydium</taxon>
    </lineage>
</organism>
<evidence type="ECO:0000313" key="5">
    <source>
        <dbReference type="Proteomes" id="UP001527925"/>
    </source>
</evidence>
<dbReference type="Proteomes" id="UP001527925">
    <property type="component" value="Unassembled WGS sequence"/>
</dbReference>